<protein>
    <submittedName>
        <fullName evidence="1">Uncharacterized protein</fullName>
    </submittedName>
</protein>
<gene>
    <name evidence="1" type="ORF">RclHR1_18360001</name>
</gene>
<dbReference type="AlphaFoldDB" id="A0A2Z6QZK4"/>
<comment type="caution">
    <text evidence="1">The sequence shown here is derived from an EMBL/GenBank/DDBJ whole genome shotgun (WGS) entry which is preliminary data.</text>
</comment>
<name>A0A2Z6QZK4_9GLOM</name>
<dbReference type="Proteomes" id="UP000247702">
    <property type="component" value="Unassembled WGS sequence"/>
</dbReference>
<organism evidence="1 2">
    <name type="scientific">Rhizophagus clarus</name>
    <dbReference type="NCBI Taxonomy" id="94130"/>
    <lineage>
        <taxon>Eukaryota</taxon>
        <taxon>Fungi</taxon>
        <taxon>Fungi incertae sedis</taxon>
        <taxon>Mucoromycota</taxon>
        <taxon>Glomeromycotina</taxon>
        <taxon>Glomeromycetes</taxon>
        <taxon>Glomerales</taxon>
        <taxon>Glomeraceae</taxon>
        <taxon>Rhizophagus</taxon>
    </lineage>
</organism>
<evidence type="ECO:0000313" key="2">
    <source>
        <dbReference type="Proteomes" id="UP000247702"/>
    </source>
</evidence>
<evidence type="ECO:0000313" key="1">
    <source>
        <dbReference type="EMBL" id="GBB91189.1"/>
    </source>
</evidence>
<proteinExistence type="predicted"/>
<accession>A0A2Z6QZK4</accession>
<keyword evidence="2" id="KW-1185">Reference proteome</keyword>
<sequence length="124" mass="14878">MAKEQEQEDYNIFPYDFFIEKQIFIDYENKDYEEENNDEMMAEMAEAGIEITDETETEASSTISAKELKHAQVWKHFERKTIEKKDDEIETFILCHISYYIDFRIRSELGIRDGLELGIIQDRF</sequence>
<reference evidence="1 2" key="1">
    <citation type="submission" date="2017-11" db="EMBL/GenBank/DDBJ databases">
        <title>The genome of Rhizophagus clarus HR1 reveals common genetic basis of auxotrophy among arbuscular mycorrhizal fungi.</title>
        <authorList>
            <person name="Kobayashi Y."/>
        </authorList>
    </citation>
    <scope>NUCLEOTIDE SEQUENCE [LARGE SCALE GENOMIC DNA]</scope>
    <source>
        <strain evidence="1 2">HR1</strain>
    </source>
</reference>
<dbReference type="EMBL" id="BEXD01000931">
    <property type="protein sequence ID" value="GBB91189.1"/>
    <property type="molecule type" value="Genomic_DNA"/>
</dbReference>